<evidence type="ECO:0000313" key="2">
    <source>
        <dbReference type="WBParaSite" id="MhA1_Contig2157.frz3.gene4"/>
    </source>
</evidence>
<organism evidence="1 2">
    <name type="scientific">Meloidogyne hapla</name>
    <name type="common">Root-knot nematode worm</name>
    <dbReference type="NCBI Taxonomy" id="6305"/>
    <lineage>
        <taxon>Eukaryota</taxon>
        <taxon>Metazoa</taxon>
        <taxon>Ecdysozoa</taxon>
        <taxon>Nematoda</taxon>
        <taxon>Chromadorea</taxon>
        <taxon>Rhabditida</taxon>
        <taxon>Tylenchina</taxon>
        <taxon>Tylenchomorpha</taxon>
        <taxon>Tylenchoidea</taxon>
        <taxon>Meloidogynidae</taxon>
        <taxon>Meloidogyninae</taxon>
        <taxon>Meloidogyne</taxon>
    </lineage>
</organism>
<name>A0A1I8BG50_MELHA</name>
<dbReference type="WBParaSite" id="MhA1_Contig2157.frz3.gene4">
    <property type="protein sequence ID" value="MhA1_Contig2157.frz3.gene4"/>
    <property type="gene ID" value="MhA1_Contig2157.frz3.gene4"/>
</dbReference>
<protein>
    <submittedName>
        <fullName evidence="2">Uncharacterized protein</fullName>
    </submittedName>
</protein>
<accession>A0A1I8BG50</accession>
<keyword evidence="1" id="KW-1185">Reference proteome</keyword>
<dbReference type="AlphaFoldDB" id="A0A1I8BG50"/>
<proteinExistence type="predicted"/>
<evidence type="ECO:0000313" key="1">
    <source>
        <dbReference type="Proteomes" id="UP000095281"/>
    </source>
</evidence>
<reference evidence="2" key="1">
    <citation type="submission" date="2016-11" db="UniProtKB">
        <authorList>
            <consortium name="WormBaseParasite"/>
        </authorList>
    </citation>
    <scope>IDENTIFICATION</scope>
</reference>
<dbReference type="Proteomes" id="UP000095281">
    <property type="component" value="Unplaced"/>
</dbReference>
<sequence length="173" mass="20238">MLNGNGSKLLNKWWELENDKLQIKEGYKKLCRIYLFASEYLIKNNKMWPGQSENINKMVCEKYIVLGVGTRSKLEMSRMPKNNDQFKIENLDLNSINCDNEESAKIFSKESLALTKIEKIHNFCISWLIINFEEARQFFCGADIKYKDNLILLVTEEGILFLESEHPYVLKLG</sequence>